<protein>
    <submittedName>
        <fullName evidence="1">Uncharacterized protein</fullName>
    </submittedName>
</protein>
<dbReference type="Proteomes" id="UP001064933">
    <property type="component" value="Chromosome"/>
</dbReference>
<evidence type="ECO:0000313" key="1">
    <source>
        <dbReference type="EMBL" id="UXH79706.1"/>
    </source>
</evidence>
<keyword evidence="2" id="KW-1185">Reference proteome</keyword>
<gene>
    <name evidence="1" type="ORF">N4261_07290</name>
</gene>
<dbReference type="EMBL" id="CP104562">
    <property type="protein sequence ID" value="UXH79706.1"/>
    <property type="molecule type" value="Genomic_DNA"/>
</dbReference>
<reference evidence="1" key="1">
    <citation type="submission" date="2022-10" db="EMBL/GenBank/DDBJ databases">
        <title>Characterization and whole genome sequencing of a new Roseateles species, isolated from fresh water.</title>
        <authorList>
            <person name="Guliayeva D.Y."/>
            <person name="Akhremchuk A.E."/>
            <person name="Sikolenko M.A."/>
            <person name="Valentovich L.N."/>
            <person name="Sidarenka A.V."/>
        </authorList>
    </citation>
    <scope>NUCLEOTIDE SEQUENCE</scope>
    <source>
        <strain evidence="1">BIM B-1768</strain>
    </source>
</reference>
<accession>A0ABY6B4P0</accession>
<proteinExistence type="predicted"/>
<organism evidence="1 2">
    <name type="scientific">Roseateles amylovorans</name>
    <dbReference type="NCBI Taxonomy" id="2978473"/>
    <lineage>
        <taxon>Bacteria</taxon>
        <taxon>Pseudomonadati</taxon>
        <taxon>Pseudomonadota</taxon>
        <taxon>Betaproteobacteria</taxon>
        <taxon>Burkholderiales</taxon>
        <taxon>Sphaerotilaceae</taxon>
        <taxon>Roseateles</taxon>
    </lineage>
</organism>
<name>A0ABY6B4P0_9BURK</name>
<evidence type="ECO:0000313" key="2">
    <source>
        <dbReference type="Proteomes" id="UP001064933"/>
    </source>
</evidence>
<dbReference type="RefSeq" id="WP_261759526.1">
    <property type="nucleotide sequence ID" value="NZ_CP104562.2"/>
</dbReference>
<sequence length="123" mass="13690">MVTAFIYLKLPTHALPRDHQWEDRLDGALRQAGAGTVIGWGESLGDAPPGQMRPLAFLRVDIETNDLASARQLLHDWLPVAGVPQGTELHYTLDRRALQDRLEATGWRLALDGHPTARRAPPR</sequence>